<dbReference type="RefSeq" id="WP_345252658.1">
    <property type="nucleotide sequence ID" value="NZ_BAABGY010000001.1"/>
</dbReference>
<evidence type="ECO:0000313" key="2">
    <source>
        <dbReference type="Proteomes" id="UP001501725"/>
    </source>
</evidence>
<evidence type="ECO:0000313" key="1">
    <source>
        <dbReference type="EMBL" id="GAA4317667.1"/>
    </source>
</evidence>
<name>A0ABP8G543_9BACT</name>
<gene>
    <name evidence="1" type="ORF">GCM10023184_01430</name>
</gene>
<protein>
    <submittedName>
        <fullName evidence="1">Uncharacterized protein</fullName>
    </submittedName>
</protein>
<comment type="caution">
    <text evidence="1">The sequence shown here is derived from an EMBL/GenBank/DDBJ whole genome shotgun (WGS) entry which is preliminary data.</text>
</comment>
<dbReference type="EMBL" id="BAABGY010000001">
    <property type="protein sequence ID" value="GAA4317667.1"/>
    <property type="molecule type" value="Genomic_DNA"/>
</dbReference>
<keyword evidence="2" id="KW-1185">Reference proteome</keyword>
<sequence length="179" mass="19716">MNKAIYALIVPLVVAGGLVYANRDVRREATEQPAPKPPTAAERAAALKQWEATPDGMKFTAWESSPAGRKVYAAEARIRKQLSGYSDMEAVITDLALPLGARLGFGVMVRIDGADYILTFPAAPEQMKQLQSLRVNDRIIVRSRNVSHAPKYAYPIVSADYVEREGKMLFKRIPRPGGC</sequence>
<proteinExistence type="predicted"/>
<accession>A0ABP8G543</accession>
<dbReference type="Proteomes" id="UP001501725">
    <property type="component" value="Unassembled WGS sequence"/>
</dbReference>
<reference evidence="2" key="1">
    <citation type="journal article" date="2019" name="Int. J. Syst. Evol. Microbiol.">
        <title>The Global Catalogue of Microorganisms (GCM) 10K type strain sequencing project: providing services to taxonomists for standard genome sequencing and annotation.</title>
        <authorList>
            <consortium name="The Broad Institute Genomics Platform"/>
            <consortium name="The Broad Institute Genome Sequencing Center for Infectious Disease"/>
            <person name="Wu L."/>
            <person name="Ma J."/>
        </authorList>
    </citation>
    <scope>NUCLEOTIDE SEQUENCE [LARGE SCALE GENOMIC DNA]</scope>
    <source>
        <strain evidence="2">JCM 17919</strain>
    </source>
</reference>
<organism evidence="1 2">
    <name type="scientific">Flaviaesturariibacter amylovorans</name>
    <dbReference type="NCBI Taxonomy" id="1084520"/>
    <lineage>
        <taxon>Bacteria</taxon>
        <taxon>Pseudomonadati</taxon>
        <taxon>Bacteroidota</taxon>
        <taxon>Chitinophagia</taxon>
        <taxon>Chitinophagales</taxon>
        <taxon>Chitinophagaceae</taxon>
        <taxon>Flaviaestuariibacter</taxon>
    </lineage>
</organism>